<dbReference type="AlphaFoldDB" id="A0A7X2TBY4"/>
<dbReference type="Pfam" id="PF13310">
    <property type="entry name" value="Virulence_RhuM"/>
    <property type="match status" value="1"/>
</dbReference>
<comment type="caution">
    <text evidence="1">The sequence shown here is derived from an EMBL/GenBank/DDBJ whole genome shotgun (WGS) entry which is preliminary data.</text>
</comment>
<proteinExistence type="predicted"/>
<sequence length="388" mass="45553">MYKSTDYHKEHMGLTTWKNALEGKGFKSDEVITKNYLDMEGETYMNDRKTALNIRSSAAEFLIFSIQEDADTVEVLYQDENLWLTQKMMGQLFDVESNTITYHLKEVFDSGELDREATARKFRVVQKEGNRSVNREIEHYNLDAIISVGYRVSSMRATQFRRWATQVLRTYAIQGYVMDRKRMENGSFIGEDYFEKLLEEIREIRLSERRFYQKITDIYATSIDYDKDSPLTRKFFAKVQNKMHYAISHQTAAEIIYSRADHTQEHMGLTSWKNSPDGKVLKSDVSIAKNYLSKEELEDLARIVNAFLDLAEGRAKRHIPMTMQDWAERIDKFLLADDRDLLENAGKISMEIAKGYAETEYEKYRIIQDRLFESDFDKMVLQVKKDNA</sequence>
<organism evidence="1 2">
    <name type="scientific">Clostridium porci</name>
    <dbReference type="NCBI Taxonomy" id="2605778"/>
    <lineage>
        <taxon>Bacteria</taxon>
        <taxon>Bacillati</taxon>
        <taxon>Bacillota</taxon>
        <taxon>Clostridia</taxon>
        <taxon>Eubacteriales</taxon>
        <taxon>Clostridiaceae</taxon>
        <taxon>Clostridium</taxon>
    </lineage>
</organism>
<gene>
    <name evidence="1" type="ORF">FYJ39_04970</name>
</gene>
<dbReference type="Proteomes" id="UP000429958">
    <property type="component" value="Unassembled WGS sequence"/>
</dbReference>
<evidence type="ECO:0000313" key="1">
    <source>
        <dbReference type="EMBL" id="MSS35950.1"/>
    </source>
</evidence>
<dbReference type="PANTHER" id="PTHR35810:SF1">
    <property type="entry name" value="CYTOPLASMIC PROTEIN"/>
    <property type="match status" value="1"/>
</dbReference>
<reference evidence="1 2" key="1">
    <citation type="submission" date="2019-08" db="EMBL/GenBank/DDBJ databases">
        <title>In-depth cultivation of the pig gut microbiome towards novel bacterial diversity and tailored functional studies.</title>
        <authorList>
            <person name="Wylensek D."/>
            <person name="Hitch T.C.A."/>
            <person name="Clavel T."/>
        </authorList>
    </citation>
    <scope>NUCLEOTIDE SEQUENCE [LARGE SCALE GENOMIC DNA]</scope>
    <source>
        <strain evidence="1 2">WCA-389-WT-23D1</strain>
    </source>
</reference>
<accession>A0A7X2TBY4</accession>
<dbReference type="InterPro" id="IPR011204">
    <property type="entry name" value="Virulence_RhuM-like"/>
</dbReference>
<name>A0A7X2TBY4_9CLOT</name>
<evidence type="ECO:0000313" key="2">
    <source>
        <dbReference type="Proteomes" id="UP000429958"/>
    </source>
</evidence>
<protein>
    <submittedName>
        <fullName evidence="1">Virulence RhuM family protein</fullName>
    </submittedName>
</protein>
<keyword evidence="2" id="KW-1185">Reference proteome</keyword>
<dbReference type="PANTHER" id="PTHR35810">
    <property type="entry name" value="CYTOPLASMIC PROTEIN-RELATED"/>
    <property type="match status" value="1"/>
</dbReference>
<dbReference type="EMBL" id="VUMD01000003">
    <property type="protein sequence ID" value="MSS35950.1"/>
    <property type="molecule type" value="Genomic_DNA"/>
</dbReference>